<comment type="caution">
    <text evidence="1">The sequence shown here is derived from an EMBL/GenBank/DDBJ whole genome shotgun (WGS) entry which is preliminary data.</text>
</comment>
<name>A0A4C1YBA4_EUMVA</name>
<accession>A0A4C1YBA4</accession>
<organism evidence="1 2">
    <name type="scientific">Eumeta variegata</name>
    <name type="common">Bagworm moth</name>
    <name type="synonym">Eumeta japonica</name>
    <dbReference type="NCBI Taxonomy" id="151549"/>
    <lineage>
        <taxon>Eukaryota</taxon>
        <taxon>Metazoa</taxon>
        <taxon>Ecdysozoa</taxon>
        <taxon>Arthropoda</taxon>
        <taxon>Hexapoda</taxon>
        <taxon>Insecta</taxon>
        <taxon>Pterygota</taxon>
        <taxon>Neoptera</taxon>
        <taxon>Endopterygota</taxon>
        <taxon>Lepidoptera</taxon>
        <taxon>Glossata</taxon>
        <taxon>Ditrysia</taxon>
        <taxon>Tineoidea</taxon>
        <taxon>Psychidae</taxon>
        <taxon>Oiketicinae</taxon>
        <taxon>Eumeta</taxon>
    </lineage>
</organism>
<reference evidence="1 2" key="1">
    <citation type="journal article" date="2019" name="Commun. Biol.">
        <title>The bagworm genome reveals a unique fibroin gene that provides high tensile strength.</title>
        <authorList>
            <person name="Kono N."/>
            <person name="Nakamura H."/>
            <person name="Ohtoshi R."/>
            <person name="Tomita M."/>
            <person name="Numata K."/>
            <person name="Arakawa K."/>
        </authorList>
    </citation>
    <scope>NUCLEOTIDE SEQUENCE [LARGE SCALE GENOMIC DNA]</scope>
</reference>
<dbReference type="AlphaFoldDB" id="A0A4C1YBA4"/>
<evidence type="ECO:0000313" key="1">
    <source>
        <dbReference type="EMBL" id="GBP71745.1"/>
    </source>
</evidence>
<evidence type="ECO:0000313" key="2">
    <source>
        <dbReference type="Proteomes" id="UP000299102"/>
    </source>
</evidence>
<gene>
    <name evidence="1" type="ORF">EVAR_62588_1</name>
</gene>
<keyword evidence="2" id="KW-1185">Reference proteome</keyword>
<sequence>MTFVVGDPFRLFDENVAKAKKIMLEDQKLSNGQSLETRNAPNAPIGAVRNRQRSGIHLIRPIAVTAEKLGNAGGAAAGRGPVA</sequence>
<proteinExistence type="predicted"/>
<dbReference type="Proteomes" id="UP000299102">
    <property type="component" value="Unassembled WGS sequence"/>
</dbReference>
<protein>
    <submittedName>
        <fullName evidence="1">Uncharacterized protein</fullName>
    </submittedName>
</protein>
<dbReference type="EMBL" id="BGZK01001119">
    <property type="protein sequence ID" value="GBP71745.1"/>
    <property type="molecule type" value="Genomic_DNA"/>
</dbReference>